<dbReference type="InterPro" id="IPR050812">
    <property type="entry name" value="Preph/Arog_dehydrog"/>
</dbReference>
<dbReference type="Gene3D" id="3.40.50.720">
    <property type="entry name" value="NAD(P)-binding Rossmann-like Domain"/>
    <property type="match status" value="1"/>
</dbReference>
<dbReference type="GO" id="GO:0004106">
    <property type="term" value="F:chorismate mutase activity"/>
    <property type="evidence" value="ECO:0007669"/>
    <property type="project" value="InterPro"/>
</dbReference>
<dbReference type="PROSITE" id="PS51168">
    <property type="entry name" value="CHORISMATE_MUT_2"/>
    <property type="match status" value="1"/>
</dbReference>
<sequence length="380" mass="42269">MLPHAGRSVSEEWIGLTEDINSARRRIGEIDEQIMKLVCERIREAEKIGRMKRDRKVPVRDFTVEAQVIERAERICEMNGIPGHIGREVSKSLIMASLSVQTSSDISVYEGQSRRILIVGGNGKMGRWYAHYFNTQGHEVVINDIERVPSPFKFEPDLLRAVSMADVVILSTPISVTAGIIRQLAEASCGATVIDGCSLKSPLINEIRFGISRGMRIASIHPMFGPGTRMLVDQNLIVCDCGDREAVETAVSLFRDTSLNITVIDIARHDEIMGYALGAAHAINIVFFDMLSRSGIGAAEMDRFASTTLRRQISTAADVARENPLLYYEIQNLNSHRDTVFSSLARSLEAVRKASFSSSADDFIDIMNRGRLYFEEAQNV</sequence>
<dbReference type="GO" id="GO:0046417">
    <property type="term" value="P:chorismate metabolic process"/>
    <property type="evidence" value="ECO:0007669"/>
    <property type="project" value="InterPro"/>
</dbReference>
<evidence type="ECO:0000313" key="5">
    <source>
        <dbReference type="EMBL" id="MBX8643845.1"/>
    </source>
</evidence>
<dbReference type="InterPro" id="IPR003099">
    <property type="entry name" value="Prephen_DH"/>
</dbReference>
<feature type="domain" description="Prephenate/arogenate dehydrogenase" evidence="3">
    <location>
        <begin position="114"/>
        <end position="380"/>
    </location>
</feature>
<accession>A0A8J7YNX4</accession>
<dbReference type="GO" id="GO:0070403">
    <property type="term" value="F:NAD+ binding"/>
    <property type="evidence" value="ECO:0007669"/>
    <property type="project" value="InterPro"/>
</dbReference>
<dbReference type="Proteomes" id="UP000750197">
    <property type="component" value="Unassembled WGS sequence"/>
</dbReference>
<dbReference type="Gene3D" id="1.10.3660.10">
    <property type="entry name" value="6-phosphogluconate dehydrogenase C-terminal like domain"/>
    <property type="match status" value="1"/>
</dbReference>
<dbReference type="Gene3D" id="1.20.59.10">
    <property type="entry name" value="Chorismate mutase"/>
    <property type="match status" value="1"/>
</dbReference>
<dbReference type="SUPFAM" id="SSF48600">
    <property type="entry name" value="Chorismate mutase II"/>
    <property type="match status" value="1"/>
</dbReference>
<dbReference type="Pfam" id="PF01817">
    <property type="entry name" value="CM_2"/>
    <property type="match status" value="1"/>
</dbReference>
<evidence type="ECO:0000256" key="1">
    <source>
        <dbReference type="ARBA" id="ARBA00023002"/>
    </source>
</evidence>
<dbReference type="InterPro" id="IPR036291">
    <property type="entry name" value="NAD(P)-bd_dom_sf"/>
</dbReference>
<dbReference type="EMBL" id="JAGVSJ010000007">
    <property type="protein sequence ID" value="MBX8631686.1"/>
    <property type="molecule type" value="Genomic_DNA"/>
</dbReference>
<dbReference type="GO" id="GO:0008977">
    <property type="term" value="F:prephenate dehydrogenase (NAD+) activity"/>
    <property type="evidence" value="ECO:0007669"/>
    <property type="project" value="InterPro"/>
</dbReference>
<keyword evidence="1" id="KW-0560">Oxidoreductase</keyword>
<proteinExistence type="predicted"/>
<dbReference type="PANTHER" id="PTHR21363">
    <property type="entry name" value="PREPHENATE DEHYDROGENASE"/>
    <property type="match status" value="1"/>
</dbReference>
<dbReference type="SUPFAM" id="SSF48179">
    <property type="entry name" value="6-phosphogluconate dehydrogenase C-terminal domain-like"/>
    <property type="match status" value="1"/>
</dbReference>
<dbReference type="GO" id="GO:0004665">
    <property type="term" value="F:prephenate dehydrogenase (NADP+) activity"/>
    <property type="evidence" value="ECO:0007669"/>
    <property type="project" value="InterPro"/>
</dbReference>
<evidence type="ECO:0000259" key="2">
    <source>
        <dbReference type="PROSITE" id="PS51168"/>
    </source>
</evidence>
<name>A0A8J7YNX4_9ARCH</name>
<dbReference type="Pfam" id="PF20463">
    <property type="entry name" value="PDH_C"/>
    <property type="match status" value="1"/>
</dbReference>
<dbReference type="InterPro" id="IPR036263">
    <property type="entry name" value="Chorismate_II_sf"/>
</dbReference>
<gene>
    <name evidence="4" type="ORF">J9259_04090</name>
    <name evidence="5" type="ORF">KIY12_03875</name>
</gene>
<dbReference type="AlphaFoldDB" id="A0A8J7YNX4"/>
<comment type="caution">
    <text evidence="5">The sequence shown here is derived from an EMBL/GenBank/DDBJ whole genome shotgun (WGS) entry which is preliminary data.</text>
</comment>
<dbReference type="InterPro" id="IPR036979">
    <property type="entry name" value="CM_dom_sf"/>
</dbReference>
<dbReference type="InterPro" id="IPR008927">
    <property type="entry name" value="6-PGluconate_DH-like_C_sf"/>
</dbReference>
<feature type="domain" description="Chorismate mutase" evidence="2">
    <location>
        <begin position="14"/>
        <end position="105"/>
    </location>
</feature>
<dbReference type="InterPro" id="IPR046826">
    <property type="entry name" value="PDH_N"/>
</dbReference>
<protein>
    <submittedName>
        <fullName evidence="5">Prephenate dehydrogenase/arogenate dehydrogenase family protein</fullName>
    </submittedName>
</protein>
<dbReference type="EMBL" id="JAHEAC010000023">
    <property type="protein sequence ID" value="MBX8643845.1"/>
    <property type="molecule type" value="Genomic_DNA"/>
</dbReference>
<evidence type="ECO:0000313" key="4">
    <source>
        <dbReference type="EMBL" id="MBX8631686.1"/>
    </source>
</evidence>
<dbReference type="PROSITE" id="PS51176">
    <property type="entry name" value="PDH_ADH"/>
    <property type="match status" value="1"/>
</dbReference>
<dbReference type="Pfam" id="PF02153">
    <property type="entry name" value="PDH_N"/>
    <property type="match status" value="1"/>
</dbReference>
<organism evidence="5 6">
    <name type="scientific">Candidatus Sysuiplasma superficiale</name>
    <dbReference type="NCBI Taxonomy" id="2823368"/>
    <lineage>
        <taxon>Archaea</taxon>
        <taxon>Methanobacteriati</taxon>
        <taxon>Thermoplasmatota</taxon>
        <taxon>Thermoplasmata</taxon>
        <taxon>Candidatus Sysuiplasmatales</taxon>
        <taxon>Candidatus Sysuiplasmataceae</taxon>
        <taxon>Candidatus Sysuiplasma</taxon>
    </lineage>
</organism>
<evidence type="ECO:0000259" key="3">
    <source>
        <dbReference type="PROSITE" id="PS51176"/>
    </source>
</evidence>
<dbReference type="SMART" id="SM00830">
    <property type="entry name" value="CM_2"/>
    <property type="match status" value="1"/>
</dbReference>
<evidence type="ECO:0000313" key="6">
    <source>
        <dbReference type="Proteomes" id="UP000750197"/>
    </source>
</evidence>
<dbReference type="Proteomes" id="UP000716004">
    <property type="component" value="Unassembled WGS sequence"/>
</dbReference>
<reference evidence="5" key="1">
    <citation type="submission" date="2021-05" db="EMBL/GenBank/DDBJ databases">
        <title>Genomic insights into ecological role and evolution of a novel Thermoplasmata order Candidatus Sysuiplasmatales.</title>
        <authorList>
            <person name="Yuan Y."/>
        </authorList>
    </citation>
    <scope>NUCLEOTIDE SEQUENCE</scope>
    <source>
        <strain evidence="5">TUT19-bin139</strain>
        <strain evidence="4">YP2-bin.285</strain>
    </source>
</reference>
<dbReference type="SUPFAM" id="SSF51735">
    <property type="entry name" value="NAD(P)-binding Rossmann-fold domains"/>
    <property type="match status" value="1"/>
</dbReference>
<dbReference type="GO" id="GO:0006571">
    <property type="term" value="P:tyrosine biosynthetic process"/>
    <property type="evidence" value="ECO:0007669"/>
    <property type="project" value="InterPro"/>
</dbReference>
<dbReference type="InterPro" id="IPR046825">
    <property type="entry name" value="PDH_C"/>
</dbReference>
<dbReference type="PANTHER" id="PTHR21363:SF0">
    <property type="entry name" value="PREPHENATE DEHYDROGENASE [NADP(+)]"/>
    <property type="match status" value="1"/>
</dbReference>
<dbReference type="InterPro" id="IPR002701">
    <property type="entry name" value="CM_II_prokaryot"/>
</dbReference>